<keyword evidence="6 15" id="KW-0812">Transmembrane</keyword>
<dbReference type="InterPro" id="IPR025669">
    <property type="entry name" value="AAA_dom"/>
</dbReference>
<reference evidence="19 20" key="1">
    <citation type="journal article" date="2022" name="IScience">
        <title>An ultrasensitive nanofiber-based assay for enzymatic hydrolysis and deep-sea microbial degradation of cellulose.</title>
        <authorList>
            <person name="Tsudome M."/>
            <person name="Tachioka M."/>
            <person name="Miyazaki M."/>
            <person name="Uchimura K."/>
            <person name="Tsuda M."/>
            <person name="Takaki Y."/>
            <person name="Deguchi S."/>
        </authorList>
    </citation>
    <scope>NUCLEOTIDE SEQUENCE [LARGE SCALE GENOMIC DNA]</scope>
    <source>
        <strain evidence="19 20">GE09</strain>
    </source>
</reference>
<evidence type="ECO:0000313" key="19">
    <source>
        <dbReference type="EMBL" id="BCD97016.1"/>
    </source>
</evidence>
<keyword evidence="20" id="KW-1185">Reference proteome</keyword>
<dbReference type="InterPro" id="IPR027417">
    <property type="entry name" value="P-loop_NTPase"/>
</dbReference>
<evidence type="ECO:0000256" key="14">
    <source>
        <dbReference type="SAM" id="Coils"/>
    </source>
</evidence>
<dbReference type="EMBL" id="AP023086">
    <property type="protein sequence ID" value="BCD97016.1"/>
    <property type="molecule type" value="Genomic_DNA"/>
</dbReference>
<evidence type="ECO:0000256" key="4">
    <source>
        <dbReference type="ARBA" id="ARBA00022519"/>
    </source>
</evidence>
<dbReference type="SUPFAM" id="SSF52540">
    <property type="entry name" value="P-loop containing nucleoside triphosphate hydrolases"/>
    <property type="match status" value="1"/>
</dbReference>
<keyword evidence="11 15" id="KW-0472">Membrane</keyword>
<comment type="catalytic activity">
    <reaction evidence="13">
        <text>L-tyrosyl-[protein] + ATP = O-phospho-L-tyrosyl-[protein] + ADP + H(+)</text>
        <dbReference type="Rhea" id="RHEA:10596"/>
        <dbReference type="Rhea" id="RHEA-COMP:10136"/>
        <dbReference type="Rhea" id="RHEA-COMP:20101"/>
        <dbReference type="ChEBI" id="CHEBI:15378"/>
        <dbReference type="ChEBI" id="CHEBI:30616"/>
        <dbReference type="ChEBI" id="CHEBI:46858"/>
        <dbReference type="ChEBI" id="CHEBI:61978"/>
        <dbReference type="ChEBI" id="CHEBI:456216"/>
    </reaction>
</comment>
<proteinExistence type="inferred from homology"/>
<feature type="domain" description="Tyrosine-protein kinase G-rich" evidence="18">
    <location>
        <begin position="379"/>
        <end position="457"/>
    </location>
</feature>
<dbReference type="CDD" id="cd05387">
    <property type="entry name" value="BY-kinase"/>
    <property type="match status" value="1"/>
</dbReference>
<evidence type="ECO:0000256" key="5">
    <source>
        <dbReference type="ARBA" id="ARBA00022679"/>
    </source>
</evidence>
<keyword evidence="10 15" id="KW-1133">Transmembrane helix</keyword>
<dbReference type="InterPro" id="IPR005702">
    <property type="entry name" value="Wzc-like_C"/>
</dbReference>
<evidence type="ECO:0000259" key="17">
    <source>
        <dbReference type="Pfam" id="PF13614"/>
    </source>
</evidence>
<feature type="transmembrane region" description="Helical" evidence="15">
    <location>
        <begin position="31"/>
        <end position="50"/>
    </location>
</feature>
<keyword evidence="9" id="KW-0067">ATP-binding</keyword>
<comment type="subcellular location">
    <subcellularLocation>
        <location evidence="1">Cell inner membrane</location>
        <topology evidence="1">Multi-pass membrane protein</topology>
    </subcellularLocation>
</comment>
<comment type="similarity">
    <text evidence="2">Belongs to the etk/wzc family.</text>
</comment>
<evidence type="ECO:0000256" key="6">
    <source>
        <dbReference type="ARBA" id="ARBA00022692"/>
    </source>
</evidence>
<feature type="domain" description="Polysaccharide chain length determinant N-terminal" evidence="16">
    <location>
        <begin position="16"/>
        <end position="104"/>
    </location>
</feature>
<evidence type="ECO:0000256" key="10">
    <source>
        <dbReference type="ARBA" id="ARBA00022989"/>
    </source>
</evidence>
<evidence type="ECO:0000256" key="8">
    <source>
        <dbReference type="ARBA" id="ARBA00022777"/>
    </source>
</evidence>
<dbReference type="FunFam" id="3.40.50.300:FF:000527">
    <property type="entry name" value="Tyrosine-protein kinase etk"/>
    <property type="match status" value="1"/>
</dbReference>
<organism evidence="19 20">
    <name type="scientific">Marinagarivorans cellulosilyticus</name>
    <dbReference type="NCBI Taxonomy" id="2721545"/>
    <lineage>
        <taxon>Bacteria</taxon>
        <taxon>Pseudomonadati</taxon>
        <taxon>Pseudomonadota</taxon>
        <taxon>Gammaproteobacteria</taxon>
        <taxon>Cellvibrionales</taxon>
        <taxon>Cellvibrionaceae</taxon>
        <taxon>Marinagarivorans</taxon>
    </lineage>
</organism>
<evidence type="ECO:0000256" key="9">
    <source>
        <dbReference type="ARBA" id="ARBA00022840"/>
    </source>
</evidence>
<dbReference type="PANTHER" id="PTHR32309">
    <property type="entry name" value="TYROSINE-PROTEIN KINASE"/>
    <property type="match status" value="1"/>
</dbReference>
<evidence type="ECO:0000256" key="7">
    <source>
        <dbReference type="ARBA" id="ARBA00022741"/>
    </source>
</evidence>
<feature type="domain" description="AAA" evidence="17">
    <location>
        <begin position="544"/>
        <end position="659"/>
    </location>
</feature>
<protein>
    <submittedName>
        <fullName evidence="19">Tyrosine-protein kinase Etk/Wzc</fullName>
    </submittedName>
</protein>
<keyword evidence="7" id="KW-0547">Nucleotide-binding</keyword>
<evidence type="ECO:0000256" key="3">
    <source>
        <dbReference type="ARBA" id="ARBA00022475"/>
    </source>
</evidence>
<evidence type="ECO:0000313" key="20">
    <source>
        <dbReference type="Proteomes" id="UP001320119"/>
    </source>
</evidence>
<dbReference type="PANTHER" id="PTHR32309:SF32">
    <property type="entry name" value="TYROSINE-PROTEIN KINASE ETK-RELATED"/>
    <property type="match status" value="1"/>
</dbReference>
<keyword evidence="5" id="KW-0808">Transferase</keyword>
<feature type="coiled-coil region" evidence="14">
    <location>
        <begin position="267"/>
        <end position="345"/>
    </location>
</feature>
<dbReference type="Pfam" id="PF23607">
    <property type="entry name" value="WZC_N"/>
    <property type="match status" value="1"/>
</dbReference>
<dbReference type="GO" id="GO:0005886">
    <property type="term" value="C:plasma membrane"/>
    <property type="evidence" value="ECO:0007669"/>
    <property type="project" value="UniProtKB-SubCell"/>
</dbReference>
<keyword evidence="8 19" id="KW-0418">Kinase</keyword>
<dbReference type="AlphaFoldDB" id="A0AAN1WG68"/>
<dbReference type="NCBIfam" id="TIGR01007">
    <property type="entry name" value="eps_fam"/>
    <property type="match status" value="1"/>
</dbReference>
<dbReference type="Pfam" id="PF02706">
    <property type="entry name" value="Wzz"/>
    <property type="match status" value="1"/>
</dbReference>
<gene>
    <name evidence="19" type="ORF">MARGE09_P1216</name>
</gene>
<evidence type="ECO:0000256" key="12">
    <source>
        <dbReference type="ARBA" id="ARBA00023137"/>
    </source>
</evidence>
<keyword evidence="14" id="KW-0175">Coiled coil</keyword>
<keyword evidence="12" id="KW-0829">Tyrosine-protein kinase</keyword>
<feature type="transmembrane region" description="Helical" evidence="15">
    <location>
        <begin position="439"/>
        <end position="459"/>
    </location>
</feature>
<sequence length="728" mass="79773">MPNADISSSYKKHDDGIDLPKLAALLFERKWLIAGITLAFILIGGIYSFLATPSYRADMLVQIEQPSRINPLSDVNTLLGKQPPSQAEIEIVRSRMVLGGAVDALQLDVIVKPLTFPVIGGFLNRIGIVRPGFAEGWRFVWANESIRVAQLTVSNSYLRKNFQLVVIDAQTYNIFYDDQNIGTGIVGEDSRFLNGEVTLSVHSIDAPAGAVFLLSRQPRLLAISNLKKALSVSERGQETGILSWSLIGPDPGSAETVLRTIGSIYVEQNIQHRSEETRQSLDFLEEQLPKVREELAQAEDMLNAYRIDKDSLDLPLETRSVLDRLVKLELQINELELTEAEISQRFTPTHPTYAALLDKKRQLTSDQTKIESKIERLPETHQQILRLQRDAAVNQQIYVQLRNKVQEMQIAEASTVGNVRILDRAEGFPKPVHPVKKLMLIYAAIFGVMCSVSLVMLLGLTKKGIALQSELEMLGLSVMATVPFYKKTKGKSDKRKAATVGRQNLIAQSDPTDTSVEALRALRTSLYFNLKSSSNNCLMITSATQGVGKSFIAANLAAVCAQAGQRVLLLDADMRKGSLHKYLDTKASGGFSDVLSGGDVNAHIRAYEGIDNLFYLPRGDLLPNSSERLAQPVLTEVLRSLASDYDLIIIDTPPVLAVTDAAVIGCQVGATLLAVRFEVSTPQEVQLALQRLQHAGVRVAGAVLNGLTPTAAATYGYGDYGYGTEGSV</sequence>
<dbReference type="Proteomes" id="UP001320119">
    <property type="component" value="Chromosome"/>
</dbReference>
<dbReference type="KEGG" id="marq:MARGE09_P1216"/>
<dbReference type="InterPro" id="IPR003856">
    <property type="entry name" value="LPS_length_determ_N"/>
</dbReference>
<dbReference type="GO" id="GO:0005524">
    <property type="term" value="F:ATP binding"/>
    <property type="evidence" value="ECO:0007669"/>
    <property type="project" value="UniProtKB-KW"/>
</dbReference>
<evidence type="ECO:0000256" key="2">
    <source>
        <dbReference type="ARBA" id="ARBA00008883"/>
    </source>
</evidence>
<evidence type="ECO:0000259" key="18">
    <source>
        <dbReference type="Pfam" id="PF13807"/>
    </source>
</evidence>
<evidence type="ECO:0000256" key="1">
    <source>
        <dbReference type="ARBA" id="ARBA00004429"/>
    </source>
</evidence>
<evidence type="ECO:0000256" key="13">
    <source>
        <dbReference type="ARBA" id="ARBA00053015"/>
    </source>
</evidence>
<evidence type="ECO:0000256" key="15">
    <source>
        <dbReference type="SAM" id="Phobius"/>
    </source>
</evidence>
<dbReference type="Pfam" id="PF13614">
    <property type="entry name" value="AAA_31"/>
    <property type="match status" value="1"/>
</dbReference>
<dbReference type="Gene3D" id="3.40.50.300">
    <property type="entry name" value="P-loop containing nucleotide triphosphate hydrolases"/>
    <property type="match status" value="1"/>
</dbReference>
<name>A0AAN1WG68_9GAMM</name>
<keyword evidence="4" id="KW-0997">Cell inner membrane</keyword>
<keyword evidence="3" id="KW-1003">Cell membrane</keyword>
<dbReference type="Pfam" id="PF13807">
    <property type="entry name" value="GNVR"/>
    <property type="match status" value="1"/>
</dbReference>
<dbReference type="InterPro" id="IPR050445">
    <property type="entry name" value="Bact_polysacc_biosynth/exp"/>
</dbReference>
<dbReference type="RefSeq" id="WP_236986494.1">
    <property type="nucleotide sequence ID" value="NZ_AP023086.1"/>
</dbReference>
<evidence type="ECO:0000256" key="11">
    <source>
        <dbReference type="ARBA" id="ARBA00023136"/>
    </source>
</evidence>
<dbReference type="GO" id="GO:0042802">
    <property type="term" value="F:identical protein binding"/>
    <property type="evidence" value="ECO:0007669"/>
    <property type="project" value="UniProtKB-ARBA"/>
</dbReference>
<evidence type="ECO:0000259" key="16">
    <source>
        <dbReference type="Pfam" id="PF02706"/>
    </source>
</evidence>
<dbReference type="InterPro" id="IPR032807">
    <property type="entry name" value="GNVR"/>
</dbReference>
<dbReference type="GO" id="GO:0004713">
    <property type="term" value="F:protein tyrosine kinase activity"/>
    <property type="evidence" value="ECO:0007669"/>
    <property type="project" value="UniProtKB-KW"/>
</dbReference>
<accession>A0AAN1WG68</accession>